<dbReference type="WBParaSite" id="nRc.2.0.1.t39567-RA">
    <property type="protein sequence ID" value="nRc.2.0.1.t39567-RA"/>
    <property type="gene ID" value="nRc.2.0.1.g39567"/>
</dbReference>
<dbReference type="Proteomes" id="UP000887565">
    <property type="component" value="Unplaced"/>
</dbReference>
<reference evidence="3" key="1">
    <citation type="submission" date="2022-11" db="UniProtKB">
        <authorList>
            <consortium name="WormBaseParasite"/>
        </authorList>
    </citation>
    <scope>IDENTIFICATION</scope>
</reference>
<evidence type="ECO:0000313" key="3">
    <source>
        <dbReference type="WBParaSite" id="nRc.2.0.1.t39567-RA"/>
    </source>
</evidence>
<organism evidence="2 3">
    <name type="scientific">Romanomermis culicivorax</name>
    <name type="common">Nematode worm</name>
    <dbReference type="NCBI Taxonomy" id="13658"/>
    <lineage>
        <taxon>Eukaryota</taxon>
        <taxon>Metazoa</taxon>
        <taxon>Ecdysozoa</taxon>
        <taxon>Nematoda</taxon>
        <taxon>Enoplea</taxon>
        <taxon>Dorylaimia</taxon>
        <taxon>Mermithida</taxon>
        <taxon>Mermithoidea</taxon>
        <taxon>Mermithidae</taxon>
        <taxon>Romanomermis</taxon>
    </lineage>
</organism>
<name>A0A915KL54_ROMCU</name>
<evidence type="ECO:0000256" key="1">
    <source>
        <dbReference type="SAM" id="SignalP"/>
    </source>
</evidence>
<feature type="chain" id="PRO_5037180200" evidence="1">
    <location>
        <begin position="27"/>
        <end position="192"/>
    </location>
</feature>
<proteinExistence type="predicted"/>
<accession>A0A915KL54</accession>
<feature type="signal peptide" evidence="1">
    <location>
        <begin position="1"/>
        <end position="26"/>
    </location>
</feature>
<protein>
    <submittedName>
        <fullName evidence="3">Uncharacterized protein</fullName>
    </submittedName>
</protein>
<keyword evidence="1" id="KW-0732">Signal</keyword>
<sequence>MNDFTKLICIFLTLALDSSVYHYVDGKINVVPFTTLDDEEICNDDDTNNILSRAGSYSRKSKTSHRLIRNGENAICVSTTAKSNDDIFLDRDIRQRYPIGVIEGDAILISDAEIKTSNVCSKYHAFAVNWNRTGQRWNCLKSFKNQHSSAFSLKSLDPHVVNFFYRAVCVTKDSQLLNAATFYIGYRLCGSD</sequence>
<evidence type="ECO:0000313" key="2">
    <source>
        <dbReference type="Proteomes" id="UP000887565"/>
    </source>
</evidence>
<keyword evidence="2" id="KW-1185">Reference proteome</keyword>
<dbReference type="AlphaFoldDB" id="A0A915KL54"/>